<dbReference type="EMBL" id="PCXE01000010">
    <property type="protein sequence ID" value="PIR26889.1"/>
    <property type="molecule type" value="Genomic_DNA"/>
</dbReference>
<comment type="caution">
    <text evidence="1">The sequence shown here is derived from an EMBL/GenBank/DDBJ whole genome shotgun (WGS) entry which is preliminary data.</text>
</comment>
<organism evidence="1 2">
    <name type="scientific">Candidatus Brennerbacteria bacterium CG11_big_fil_rev_8_21_14_0_20_43_10</name>
    <dbReference type="NCBI Taxonomy" id="1974523"/>
    <lineage>
        <taxon>Bacteria</taxon>
        <taxon>Candidatus Brenneribacteriota</taxon>
    </lineage>
</organism>
<gene>
    <name evidence="1" type="ORF">COV41_00515</name>
</gene>
<protein>
    <submittedName>
        <fullName evidence="1">Uncharacterized protein</fullName>
    </submittedName>
</protein>
<dbReference type="Proteomes" id="UP000236846">
    <property type="component" value="Unassembled WGS sequence"/>
</dbReference>
<proteinExistence type="predicted"/>
<sequence length="60" mass="6736">MEKFELILKKIVNVLARPASGGARNYRAANAAPPKKSARTNKIMIDFVSKKNAKILKNFY</sequence>
<dbReference type="AlphaFoldDB" id="A0A2H0PXW3"/>
<name>A0A2H0PXW3_9BACT</name>
<evidence type="ECO:0000313" key="2">
    <source>
        <dbReference type="Proteomes" id="UP000236846"/>
    </source>
</evidence>
<reference evidence="1 2" key="1">
    <citation type="submission" date="2017-09" db="EMBL/GenBank/DDBJ databases">
        <title>Depth-based differentiation of microbial function through sediment-hosted aquifers and enrichment of novel symbionts in the deep terrestrial subsurface.</title>
        <authorList>
            <person name="Probst A.J."/>
            <person name="Ladd B."/>
            <person name="Jarett J.K."/>
            <person name="Geller-Mcgrath D.E."/>
            <person name="Sieber C.M."/>
            <person name="Emerson J.B."/>
            <person name="Anantharaman K."/>
            <person name="Thomas B.C."/>
            <person name="Malmstrom R."/>
            <person name="Stieglmeier M."/>
            <person name="Klingl A."/>
            <person name="Woyke T."/>
            <person name="Ryan C.M."/>
            <person name="Banfield J.F."/>
        </authorList>
    </citation>
    <scope>NUCLEOTIDE SEQUENCE [LARGE SCALE GENOMIC DNA]</scope>
    <source>
        <strain evidence="1">CG11_big_fil_rev_8_21_14_0_20_43_10</strain>
    </source>
</reference>
<evidence type="ECO:0000313" key="1">
    <source>
        <dbReference type="EMBL" id="PIR26889.1"/>
    </source>
</evidence>
<accession>A0A2H0PXW3</accession>